<accession>A0ABR2MEA7</accession>
<evidence type="ECO:0000313" key="3">
    <source>
        <dbReference type="Proteomes" id="UP001412067"/>
    </source>
</evidence>
<proteinExistence type="predicted"/>
<keyword evidence="3" id="KW-1185">Reference proteome</keyword>
<organism evidence="2 3">
    <name type="scientific">Platanthera guangdongensis</name>
    <dbReference type="NCBI Taxonomy" id="2320717"/>
    <lineage>
        <taxon>Eukaryota</taxon>
        <taxon>Viridiplantae</taxon>
        <taxon>Streptophyta</taxon>
        <taxon>Embryophyta</taxon>
        <taxon>Tracheophyta</taxon>
        <taxon>Spermatophyta</taxon>
        <taxon>Magnoliopsida</taxon>
        <taxon>Liliopsida</taxon>
        <taxon>Asparagales</taxon>
        <taxon>Orchidaceae</taxon>
        <taxon>Orchidoideae</taxon>
        <taxon>Orchideae</taxon>
        <taxon>Orchidinae</taxon>
        <taxon>Platanthera</taxon>
    </lineage>
</organism>
<dbReference type="PANTHER" id="PTHR36316">
    <property type="entry name" value="OS06G0213900 PROTEIN"/>
    <property type="match status" value="1"/>
</dbReference>
<protein>
    <submittedName>
        <fullName evidence="2">Uncharacterized protein</fullName>
    </submittedName>
</protein>
<dbReference type="PANTHER" id="PTHR36316:SF1">
    <property type="entry name" value="OS06G0213900 PROTEIN"/>
    <property type="match status" value="1"/>
</dbReference>
<comment type="caution">
    <text evidence="2">The sequence shown here is derived from an EMBL/GenBank/DDBJ whole genome shotgun (WGS) entry which is preliminary data.</text>
</comment>
<dbReference type="Proteomes" id="UP001412067">
    <property type="component" value="Unassembled WGS sequence"/>
</dbReference>
<feature type="region of interest" description="Disordered" evidence="1">
    <location>
        <begin position="1"/>
        <end position="32"/>
    </location>
</feature>
<reference evidence="2 3" key="1">
    <citation type="journal article" date="2022" name="Nat. Plants">
        <title>Genomes of leafy and leafless Platanthera orchids illuminate the evolution of mycoheterotrophy.</title>
        <authorList>
            <person name="Li M.H."/>
            <person name="Liu K.W."/>
            <person name="Li Z."/>
            <person name="Lu H.C."/>
            <person name="Ye Q.L."/>
            <person name="Zhang D."/>
            <person name="Wang J.Y."/>
            <person name="Li Y.F."/>
            <person name="Zhong Z.M."/>
            <person name="Liu X."/>
            <person name="Yu X."/>
            <person name="Liu D.K."/>
            <person name="Tu X.D."/>
            <person name="Liu B."/>
            <person name="Hao Y."/>
            <person name="Liao X.Y."/>
            <person name="Jiang Y.T."/>
            <person name="Sun W.H."/>
            <person name="Chen J."/>
            <person name="Chen Y.Q."/>
            <person name="Ai Y."/>
            <person name="Zhai J.W."/>
            <person name="Wu S.S."/>
            <person name="Zhou Z."/>
            <person name="Hsiao Y.Y."/>
            <person name="Wu W.L."/>
            <person name="Chen Y.Y."/>
            <person name="Lin Y.F."/>
            <person name="Hsu J.L."/>
            <person name="Li C.Y."/>
            <person name="Wang Z.W."/>
            <person name="Zhao X."/>
            <person name="Zhong W.Y."/>
            <person name="Ma X.K."/>
            <person name="Ma L."/>
            <person name="Huang J."/>
            <person name="Chen G.Z."/>
            <person name="Huang M.Z."/>
            <person name="Huang L."/>
            <person name="Peng D.H."/>
            <person name="Luo Y.B."/>
            <person name="Zou S.Q."/>
            <person name="Chen S.P."/>
            <person name="Lan S."/>
            <person name="Tsai W.C."/>
            <person name="Van de Peer Y."/>
            <person name="Liu Z.J."/>
        </authorList>
    </citation>
    <scope>NUCLEOTIDE SEQUENCE [LARGE SCALE GENOMIC DNA]</scope>
    <source>
        <strain evidence="2">Lor288</strain>
    </source>
</reference>
<evidence type="ECO:0000256" key="1">
    <source>
        <dbReference type="SAM" id="MobiDB-lite"/>
    </source>
</evidence>
<name>A0ABR2MEA7_9ASPA</name>
<feature type="compositionally biased region" description="Low complexity" evidence="1">
    <location>
        <begin position="1"/>
        <end position="19"/>
    </location>
</feature>
<sequence length="128" mass="13961">MPGTAPSFSPVSSSSALPAGDNGSGSFSNGRPQRSLGFLEILMKRKESFIQLFVMTGILLLSLRSLGQKHRMHELSDVNSNLREERESLSFRVGSIKSALLREAALDPSGVLSSHLRRLFQMSSSSDH</sequence>
<evidence type="ECO:0000313" key="2">
    <source>
        <dbReference type="EMBL" id="KAK8962489.1"/>
    </source>
</evidence>
<dbReference type="EMBL" id="JBBWWR010000008">
    <property type="protein sequence ID" value="KAK8962489.1"/>
    <property type="molecule type" value="Genomic_DNA"/>
</dbReference>
<gene>
    <name evidence="2" type="ORF">KSP40_PGU001191</name>
</gene>